<comment type="subcellular location">
    <subcellularLocation>
        <location evidence="1">Golgi apparatus membrane</location>
        <topology evidence="1">Single-pass type II membrane protein</topology>
    </subcellularLocation>
</comment>
<gene>
    <name evidence="11" type="primary">MNN2</name>
    <name evidence="11" type="ORF">N0V83_000633</name>
</gene>
<dbReference type="SUPFAM" id="SSF53448">
    <property type="entry name" value="Nucleotide-diphospho-sugar transferases"/>
    <property type="match status" value="1"/>
</dbReference>
<dbReference type="GO" id="GO:0000139">
    <property type="term" value="C:Golgi membrane"/>
    <property type="evidence" value="ECO:0007669"/>
    <property type="project" value="UniProtKB-SubCell"/>
</dbReference>
<keyword evidence="7" id="KW-1133">Transmembrane helix</keyword>
<keyword evidence="4" id="KW-0808">Transferase</keyword>
<keyword evidence="8" id="KW-0333">Golgi apparatus</keyword>
<dbReference type="PANTHER" id="PTHR31646">
    <property type="entry name" value="ALPHA-1,2-MANNOSYLTRANSFERASE MNN2"/>
    <property type="match status" value="1"/>
</dbReference>
<dbReference type="InterPro" id="IPR022751">
    <property type="entry name" value="Alpha_mannosyltransferase"/>
</dbReference>
<keyword evidence="11" id="KW-0328">Glycosyltransferase</keyword>
<dbReference type="PANTHER" id="PTHR31646:SF1">
    <property type="entry name" value="ALPHA-1,2-MANNOSYLTRANSFERASE MNN2"/>
    <property type="match status" value="1"/>
</dbReference>
<keyword evidence="12" id="KW-1185">Reference proteome</keyword>
<feature type="signal peptide" evidence="10">
    <location>
        <begin position="1"/>
        <end position="31"/>
    </location>
</feature>
<keyword evidence="9" id="KW-0472">Membrane</keyword>
<evidence type="ECO:0000256" key="7">
    <source>
        <dbReference type="ARBA" id="ARBA00022989"/>
    </source>
</evidence>
<comment type="pathway">
    <text evidence="2">Protein modification; protein glycosylation.</text>
</comment>
<feature type="chain" id="PRO_5040730164" evidence="10">
    <location>
        <begin position="32"/>
        <end position="514"/>
    </location>
</feature>
<comment type="similarity">
    <text evidence="3">Belongs to the MNN1/MNT family.</text>
</comment>
<dbReference type="GO" id="GO:0000026">
    <property type="term" value="F:alpha-1,2-mannosyltransferase activity"/>
    <property type="evidence" value="ECO:0007669"/>
    <property type="project" value="TreeGrafter"/>
</dbReference>
<evidence type="ECO:0000256" key="10">
    <source>
        <dbReference type="SAM" id="SignalP"/>
    </source>
</evidence>
<evidence type="ECO:0000256" key="2">
    <source>
        <dbReference type="ARBA" id="ARBA00004922"/>
    </source>
</evidence>
<dbReference type="OrthoDB" id="430354at2759"/>
<keyword evidence="6" id="KW-0735">Signal-anchor</keyword>
<evidence type="ECO:0000256" key="4">
    <source>
        <dbReference type="ARBA" id="ARBA00022679"/>
    </source>
</evidence>
<dbReference type="Proteomes" id="UP001140560">
    <property type="component" value="Unassembled WGS sequence"/>
</dbReference>
<organism evidence="11 12">
    <name type="scientific">Neocucurbitaria cava</name>
    <dbReference type="NCBI Taxonomy" id="798079"/>
    <lineage>
        <taxon>Eukaryota</taxon>
        <taxon>Fungi</taxon>
        <taxon>Dikarya</taxon>
        <taxon>Ascomycota</taxon>
        <taxon>Pezizomycotina</taxon>
        <taxon>Dothideomycetes</taxon>
        <taxon>Pleosporomycetidae</taxon>
        <taxon>Pleosporales</taxon>
        <taxon>Pleosporineae</taxon>
        <taxon>Cucurbitariaceae</taxon>
        <taxon>Neocucurbitaria</taxon>
    </lineage>
</organism>
<proteinExistence type="inferred from homology"/>
<protein>
    <submittedName>
        <fullName evidence="11">Mannosyltransferase</fullName>
    </submittedName>
</protein>
<dbReference type="InterPro" id="IPR029044">
    <property type="entry name" value="Nucleotide-diphossugar_trans"/>
</dbReference>
<accession>A0A9W8YJ17</accession>
<evidence type="ECO:0000256" key="1">
    <source>
        <dbReference type="ARBA" id="ARBA00004323"/>
    </source>
</evidence>
<reference evidence="11" key="1">
    <citation type="submission" date="2022-10" db="EMBL/GenBank/DDBJ databases">
        <title>Tapping the CABI collections for fungal endophytes: first genome assemblies for Collariella, Neodidymelliopsis, Ascochyta clinopodiicola, Didymella pomorum, Didymosphaeria variabile, Neocosmospora piperis and Neocucurbitaria cava.</title>
        <authorList>
            <person name="Hill R."/>
        </authorList>
    </citation>
    <scope>NUCLEOTIDE SEQUENCE</scope>
    <source>
        <strain evidence="11">IMI 356814</strain>
    </source>
</reference>
<dbReference type="AlphaFoldDB" id="A0A9W8YJ17"/>
<dbReference type="Gene3D" id="3.90.550.10">
    <property type="entry name" value="Spore Coat Polysaccharide Biosynthesis Protein SpsA, Chain A"/>
    <property type="match status" value="1"/>
</dbReference>
<dbReference type="EMBL" id="JAPEUY010000001">
    <property type="protein sequence ID" value="KAJ4377803.1"/>
    <property type="molecule type" value="Genomic_DNA"/>
</dbReference>
<evidence type="ECO:0000256" key="8">
    <source>
        <dbReference type="ARBA" id="ARBA00023034"/>
    </source>
</evidence>
<evidence type="ECO:0000256" key="3">
    <source>
        <dbReference type="ARBA" id="ARBA00009105"/>
    </source>
</evidence>
<evidence type="ECO:0000313" key="12">
    <source>
        <dbReference type="Proteomes" id="UP001140560"/>
    </source>
</evidence>
<keyword evidence="5" id="KW-0812">Transmembrane</keyword>
<comment type="caution">
    <text evidence="11">The sequence shown here is derived from an EMBL/GenBank/DDBJ whole genome shotgun (WGS) entry which is preliminary data.</text>
</comment>
<evidence type="ECO:0000256" key="9">
    <source>
        <dbReference type="ARBA" id="ARBA00023136"/>
    </source>
</evidence>
<name>A0A9W8YJ17_9PLEO</name>
<evidence type="ECO:0000313" key="11">
    <source>
        <dbReference type="EMBL" id="KAJ4377803.1"/>
    </source>
</evidence>
<evidence type="ECO:0000256" key="6">
    <source>
        <dbReference type="ARBA" id="ARBA00022968"/>
    </source>
</evidence>
<dbReference type="GO" id="GO:0046354">
    <property type="term" value="P:mannan biosynthetic process"/>
    <property type="evidence" value="ECO:0007669"/>
    <property type="project" value="TreeGrafter"/>
</dbReference>
<evidence type="ECO:0000256" key="5">
    <source>
        <dbReference type="ARBA" id="ARBA00022692"/>
    </source>
</evidence>
<sequence length="514" mass="58437">MPHVISTVPRLIAVPILLLTCTVFFLPRSHEVPQIFNHIHIHGKNVTETSSTFNPSVQAFWQELASALLAAQPQCNPLQLVEGSIGSWADWQPLKPGKKHADRLLGFTDDDETALFRAHYAMRRSAQHLAPKLPFSKGTTGIVTTANAKYMPIFLVSLRMLRRTGCNLPVEVFIDDWSKYEPTICDTVLPSLNAHCVVLSNVYNTAKYVKEPDHYQYKIFAMLFSSFQHVLFLDSDAFPAYDPKILFATAPYTTHGLVTWPDYWAPTISAHFYHIAAIPEEPSQARYSTESGQLLINKDTQRESLLMMVYYNYYGPDYYYLLLSQGSHGAGDKETFVQAAMAVGLPYYQVSTGPRALGRHVNGTFRGLGIAQADPGIDYEYLIPMRSHIHPAEVWQDIDLAHTDPVVEKALNRTRKAPKKPRPVFLHQNMLKLDPRKVLDDKTQPTFEVDGTPHRMWGSKEEMVDLLGYDVERRLWDVIAEEGCREDQESSTCGEIRAYVREVFGWMDSIDRPW</sequence>
<keyword evidence="10" id="KW-0732">Signal</keyword>
<dbReference type="Pfam" id="PF11051">
    <property type="entry name" value="Mannosyl_trans3"/>
    <property type="match status" value="1"/>
</dbReference>